<protein>
    <submittedName>
        <fullName evidence="3">Uncharacterized protein</fullName>
    </submittedName>
</protein>
<dbReference type="Proteomes" id="UP001157418">
    <property type="component" value="Unassembled WGS sequence"/>
</dbReference>
<feature type="signal peptide" evidence="2">
    <location>
        <begin position="1"/>
        <end position="25"/>
    </location>
</feature>
<evidence type="ECO:0000313" key="4">
    <source>
        <dbReference type="Proteomes" id="UP001157418"/>
    </source>
</evidence>
<gene>
    <name evidence="3" type="ORF">LVIROSA_LOCUS14677</name>
</gene>
<reference evidence="3 4" key="1">
    <citation type="submission" date="2022-01" db="EMBL/GenBank/DDBJ databases">
        <authorList>
            <person name="Xiong W."/>
            <person name="Schranz E."/>
        </authorList>
    </citation>
    <scope>NUCLEOTIDE SEQUENCE [LARGE SCALE GENOMIC DNA]</scope>
</reference>
<comment type="caution">
    <text evidence="3">The sequence shown here is derived from an EMBL/GenBank/DDBJ whole genome shotgun (WGS) entry which is preliminary data.</text>
</comment>
<dbReference type="EMBL" id="CAKMRJ010002223">
    <property type="protein sequence ID" value="CAH1427690.1"/>
    <property type="molecule type" value="Genomic_DNA"/>
</dbReference>
<feature type="region of interest" description="Disordered" evidence="1">
    <location>
        <begin position="92"/>
        <end position="115"/>
    </location>
</feature>
<name>A0AAU9ML85_9ASTR</name>
<evidence type="ECO:0000256" key="1">
    <source>
        <dbReference type="SAM" id="MobiDB-lite"/>
    </source>
</evidence>
<accession>A0AAU9ML85</accession>
<evidence type="ECO:0000313" key="3">
    <source>
        <dbReference type="EMBL" id="CAH1427690.1"/>
    </source>
</evidence>
<dbReference type="AlphaFoldDB" id="A0AAU9ML85"/>
<proteinExistence type="predicted"/>
<organism evidence="3 4">
    <name type="scientific">Lactuca virosa</name>
    <dbReference type="NCBI Taxonomy" id="75947"/>
    <lineage>
        <taxon>Eukaryota</taxon>
        <taxon>Viridiplantae</taxon>
        <taxon>Streptophyta</taxon>
        <taxon>Embryophyta</taxon>
        <taxon>Tracheophyta</taxon>
        <taxon>Spermatophyta</taxon>
        <taxon>Magnoliopsida</taxon>
        <taxon>eudicotyledons</taxon>
        <taxon>Gunneridae</taxon>
        <taxon>Pentapetalae</taxon>
        <taxon>asterids</taxon>
        <taxon>campanulids</taxon>
        <taxon>Asterales</taxon>
        <taxon>Asteraceae</taxon>
        <taxon>Cichorioideae</taxon>
        <taxon>Cichorieae</taxon>
        <taxon>Lactucinae</taxon>
        <taxon>Lactuca</taxon>
    </lineage>
</organism>
<evidence type="ECO:0000256" key="2">
    <source>
        <dbReference type="SAM" id="SignalP"/>
    </source>
</evidence>
<feature type="chain" id="PRO_5043583358" evidence="2">
    <location>
        <begin position="26"/>
        <end position="115"/>
    </location>
</feature>
<keyword evidence="2" id="KW-0732">Signal</keyword>
<sequence length="115" mass="12301">MTVVKPFVYVFLLLLICTSEYNVCGRKLVGEEKTSLGVMPMLNDIITGVDIGADGINDGTRSTILSIQRLLQSLLVGLQRLDARDIVTPTGGYMGDTREKPNFGGGAVVGARTTP</sequence>
<keyword evidence="4" id="KW-1185">Reference proteome</keyword>